<protein>
    <submittedName>
        <fullName evidence="1">Uncharacterized protein</fullName>
    </submittedName>
</protein>
<keyword evidence="2" id="KW-1185">Reference proteome</keyword>
<evidence type="ECO:0000313" key="1">
    <source>
        <dbReference type="EMBL" id="GIO44903.1"/>
    </source>
</evidence>
<dbReference type="AlphaFoldDB" id="A0A919Y826"/>
<dbReference type="EMBL" id="BORS01000025">
    <property type="protein sequence ID" value="GIO44903.1"/>
    <property type="molecule type" value="Genomic_DNA"/>
</dbReference>
<gene>
    <name evidence="1" type="ORF">J41TS4_46610</name>
</gene>
<dbReference type="Proteomes" id="UP000678895">
    <property type="component" value="Unassembled WGS sequence"/>
</dbReference>
<proteinExistence type="predicted"/>
<name>A0A919Y826_9BACL</name>
<evidence type="ECO:0000313" key="2">
    <source>
        <dbReference type="Proteomes" id="UP000678895"/>
    </source>
</evidence>
<reference evidence="1" key="1">
    <citation type="submission" date="2021-03" db="EMBL/GenBank/DDBJ databases">
        <title>Antimicrobial resistance genes in bacteria isolated from Japanese honey, and their potential for conferring macrolide and lincosamide resistance in the American foulbrood pathogen Paenibacillus larvae.</title>
        <authorList>
            <person name="Okamoto M."/>
            <person name="Kumagai M."/>
            <person name="Kanamori H."/>
            <person name="Takamatsu D."/>
        </authorList>
    </citation>
    <scope>NUCLEOTIDE SEQUENCE</scope>
    <source>
        <strain evidence="1">J41TS4</strain>
    </source>
</reference>
<accession>A0A919Y826</accession>
<comment type="caution">
    <text evidence="1">The sequence shown here is derived from an EMBL/GenBank/DDBJ whole genome shotgun (WGS) entry which is preliminary data.</text>
</comment>
<sequence>MDVWVAHFLGDGVNGIVRKLDQVLCALNPDELVILRVSILFIDESMIRDYQALSRTWFVKGEQKIVPTCFCMALLL</sequence>
<organism evidence="1 2">
    <name type="scientific">Paenibacillus apis</name>
    <dbReference type="NCBI Taxonomy" id="1792174"/>
    <lineage>
        <taxon>Bacteria</taxon>
        <taxon>Bacillati</taxon>
        <taxon>Bacillota</taxon>
        <taxon>Bacilli</taxon>
        <taxon>Bacillales</taxon>
        <taxon>Paenibacillaceae</taxon>
        <taxon>Paenibacillus</taxon>
    </lineage>
</organism>